<dbReference type="AlphaFoldDB" id="A0A382HFS9"/>
<reference evidence="1" key="1">
    <citation type="submission" date="2018-05" db="EMBL/GenBank/DDBJ databases">
        <authorList>
            <person name="Lanie J.A."/>
            <person name="Ng W.-L."/>
            <person name="Kazmierczak K.M."/>
            <person name="Andrzejewski T.M."/>
            <person name="Davidsen T.M."/>
            <person name="Wayne K.J."/>
            <person name="Tettelin H."/>
            <person name="Glass J.I."/>
            <person name="Rusch D."/>
            <person name="Podicherti R."/>
            <person name="Tsui H.-C.T."/>
            <person name="Winkler M.E."/>
        </authorList>
    </citation>
    <scope>NUCLEOTIDE SEQUENCE</scope>
</reference>
<organism evidence="1">
    <name type="scientific">marine metagenome</name>
    <dbReference type="NCBI Taxonomy" id="408172"/>
    <lineage>
        <taxon>unclassified sequences</taxon>
        <taxon>metagenomes</taxon>
        <taxon>ecological metagenomes</taxon>
    </lineage>
</organism>
<dbReference type="Gene3D" id="3.40.190.10">
    <property type="entry name" value="Periplasmic binding protein-like II"/>
    <property type="match status" value="1"/>
</dbReference>
<gene>
    <name evidence="1" type="ORF">METZ01_LOCUS238883</name>
</gene>
<dbReference type="SUPFAM" id="SSF53850">
    <property type="entry name" value="Periplasmic binding protein-like II"/>
    <property type="match status" value="1"/>
</dbReference>
<name>A0A382HFS9_9ZZZZ</name>
<protein>
    <recommendedName>
        <fullName evidence="2">Solute-binding protein family 3/N-terminal domain-containing protein</fullName>
    </recommendedName>
</protein>
<evidence type="ECO:0008006" key="2">
    <source>
        <dbReference type="Google" id="ProtNLM"/>
    </source>
</evidence>
<dbReference type="EMBL" id="UINC01060961">
    <property type="protein sequence ID" value="SVB86029.1"/>
    <property type="molecule type" value="Genomic_DNA"/>
</dbReference>
<dbReference type="PANTHER" id="PTHR35841">
    <property type="entry name" value="PHOSPHONATES-BINDING PERIPLASMIC PROTEIN"/>
    <property type="match status" value="1"/>
</dbReference>
<accession>A0A382HFS9</accession>
<dbReference type="Pfam" id="PF12974">
    <property type="entry name" value="Phosphonate-bd"/>
    <property type="match status" value="1"/>
</dbReference>
<sequence length="255" mass="28907">MSKESIAIGMYSIDEEMEKAWQELFLLAGKINPELLLPESFLNSVDDKAILSKKTRLSHICGLLLTDQYSKQLKPLCSPHFDMKGFEGPYYFSYFIVPKTSTVNSIDESKGMFAVINNFDSNSGFNVLRHEIEILRKLGSMDKFYKKITISGAHKNSLQCLIDEKADIASIDAASYYYLQRNNPELKNKLKIIGSSIKSPSPPFVTHRKNPLCLSSELILTLNEALLKLNIAHQNTLKIKHFSFVPFSDYEAIAR</sequence>
<proteinExistence type="predicted"/>
<evidence type="ECO:0000313" key="1">
    <source>
        <dbReference type="EMBL" id="SVB86029.1"/>
    </source>
</evidence>
<dbReference type="PANTHER" id="PTHR35841:SF1">
    <property type="entry name" value="PHOSPHONATES-BINDING PERIPLASMIC PROTEIN"/>
    <property type="match status" value="1"/>
</dbReference>